<dbReference type="OrthoDB" id="2195431at2759"/>
<dbReference type="CDD" id="cd18140">
    <property type="entry name" value="HLD_clamp_RFC"/>
    <property type="match status" value="1"/>
</dbReference>
<keyword evidence="2" id="KW-0547">Nucleotide-binding</keyword>
<evidence type="ECO:0000259" key="4">
    <source>
        <dbReference type="SMART" id="SM00382"/>
    </source>
</evidence>
<evidence type="ECO:0000313" key="6">
    <source>
        <dbReference type="Proteomes" id="UP000095023"/>
    </source>
</evidence>
<dbReference type="InterPro" id="IPR047854">
    <property type="entry name" value="RFC_lid"/>
</dbReference>
<evidence type="ECO:0000313" key="5">
    <source>
        <dbReference type="EMBL" id="ODV90933.1"/>
    </source>
</evidence>
<evidence type="ECO:0000256" key="3">
    <source>
        <dbReference type="ARBA" id="ARBA00022840"/>
    </source>
</evidence>
<dbReference type="InterPro" id="IPR003593">
    <property type="entry name" value="AAA+_ATPase"/>
</dbReference>
<evidence type="ECO:0000256" key="1">
    <source>
        <dbReference type="ARBA" id="ARBA00022705"/>
    </source>
</evidence>
<gene>
    <name evidence="5" type="ORF">CANCADRAFT_2650</name>
</gene>
<dbReference type="PANTHER" id="PTHR23389:SF3">
    <property type="entry name" value="CHROMOSOME TRANSMISSION FIDELITY PROTEIN 18 HOMOLOG"/>
    <property type="match status" value="1"/>
</dbReference>
<keyword evidence="3" id="KW-0067">ATP-binding</keyword>
<dbReference type="AlphaFoldDB" id="A0A1E4TGU0"/>
<dbReference type="InterPro" id="IPR027417">
    <property type="entry name" value="P-loop_NTPase"/>
</dbReference>
<dbReference type="Proteomes" id="UP000095023">
    <property type="component" value="Unassembled WGS sequence"/>
</dbReference>
<dbReference type="SMART" id="SM00382">
    <property type="entry name" value="AAA"/>
    <property type="match status" value="1"/>
</dbReference>
<dbReference type="Gene3D" id="3.40.50.300">
    <property type="entry name" value="P-loop containing nucleotide triphosphate hydrolases"/>
    <property type="match status" value="1"/>
</dbReference>
<keyword evidence="1" id="KW-0235">DNA replication</keyword>
<keyword evidence="6" id="KW-1185">Reference proteome</keyword>
<reference evidence="6" key="1">
    <citation type="submission" date="2016-02" db="EMBL/GenBank/DDBJ databases">
        <title>Comparative genomics of biotechnologically important yeasts.</title>
        <authorList>
            <consortium name="DOE Joint Genome Institute"/>
            <person name="Riley R."/>
            <person name="Haridas S."/>
            <person name="Wolfe K.H."/>
            <person name="Lopes M.R."/>
            <person name="Hittinger C.T."/>
            <person name="Goker M."/>
            <person name="Salamov A."/>
            <person name="Wisecaver J."/>
            <person name="Long T.M."/>
            <person name="Aerts A.L."/>
            <person name="Barry K."/>
            <person name="Choi C."/>
            <person name="Clum A."/>
            <person name="Coughlan A.Y."/>
            <person name="Deshpande S."/>
            <person name="Douglass A.P."/>
            <person name="Hanson S.J."/>
            <person name="Klenk H.-P."/>
            <person name="Labutti K."/>
            <person name="Lapidus A."/>
            <person name="Lindquist E."/>
            <person name="Lipzen A."/>
            <person name="Meier-Kolthoff J.P."/>
            <person name="Ohm R.A."/>
            <person name="Otillar R.P."/>
            <person name="Pangilinan J."/>
            <person name="Peng Y."/>
            <person name="Rokas A."/>
            <person name="Rosa C.A."/>
            <person name="Scheuner C."/>
            <person name="Sibirny A.A."/>
            <person name="Slot J.C."/>
            <person name="Stielow J.B."/>
            <person name="Sun H."/>
            <person name="Kurtzman C.P."/>
            <person name="Blackwell M."/>
            <person name="Jeffries T.W."/>
            <person name="Grigoriev I.V."/>
        </authorList>
    </citation>
    <scope>NUCLEOTIDE SEQUENCE [LARGE SCALE GENOMIC DNA]</scope>
    <source>
        <strain evidence="6">NRRL Y-17796</strain>
    </source>
</reference>
<dbReference type="SUPFAM" id="SSF52540">
    <property type="entry name" value="P-loop containing nucleoside triphosphate hydrolases"/>
    <property type="match status" value="1"/>
</dbReference>
<dbReference type="GO" id="GO:0005634">
    <property type="term" value="C:nucleus"/>
    <property type="evidence" value="ECO:0007669"/>
    <property type="project" value="TreeGrafter"/>
</dbReference>
<dbReference type="GO" id="GO:0005524">
    <property type="term" value="F:ATP binding"/>
    <property type="evidence" value="ECO:0007669"/>
    <property type="project" value="UniProtKB-KW"/>
</dbReference>
<dbReference type="CDD" id="cd00009">
    <property type="entry name" value="AAA"/>
    <property type="match status" value="1"/>
</dbReference>
<accession>A0A1E4TGU0</accession>
<dbReference type="Pfam" id="PF00004">
    <property type="entry name" value="AAA"/>
    <property type="match status" value="1"/>
</dbReference>
<dbReference type="EMBL" id="KV453842">
    <property type="protein sequence ID" value="ODV90933.1"/>
    <property type="molecule type" value="Genomic_DNA"/>
</dbReference>
<dbReference type="GO" id="GO:0003677">
    <property type="term" value="F:DNA binding"/>
    <property type="evidence" value="ECO:0007669"/>
    <property type="project" value="TreeGrafter"/>
</dbReference>
<proteinExistence type="predicted"/>
<dbReference type="GO" id="GO:0016887">
    <property type="term" value="F:ATP hydrolysis activity"/>
    <property type="evidence" value="ECO:0007669"/>
    <property type="project" value="InterPro"/>
</dbReference>
<protein>
    <recommendedName>
        <fullName evidence="4">AAA+ ATPase domain-containing protein</fullName>
    </recommendedName>
</protein>
<sequence>MNFPFVQEEASFSDEDCKTENRFGINAVRSDGKTFLLRKRENKNFDELRPIGYDLANSDLIREIEDESLARAIQNSEADVNTENSAKSEVSTTLWVDKYRPKKFLDLIGDERSHRYVMRFLRMWGTCVFGLPAAHPKEKKFVRSYKDDWPKTDDPMARPNRRMLLISGSPGLGKTTLAHVAAKQAGYEILEVNASDERNADTANKTVRHALLNNRIGRSGKPVCAIIDEIDGAAESGFIKALLDIIESDKRASDKSGAVGGGKKGQKGKADNTLLRRPIILICNNPYANTLKKLKPHCEHVQYKKTSAGYLLKRLQYICRQEKIKVDVQSLLSLIDSNEGDIRACLNSLQFNQERTSSIQKDIDTSATQIVDALFVKGIHNTEGTETENQALVRRIGACGESDKIIGGLFAQYPFAHYNDDRLNKTIQAGEWVFFYEILNKQIWSNMNFDLLPYTSHAILAWHELFGSITNNLRKPRQEMMKAVAQEKKNKDNIHPFFKDKANMDYNAYQVKQTVLSSNKLFKGALPLRITGLFVTENLRIELGSMVLSLLGCTQPLTAEAISRVARVLQDLDIKVEPYRLEMEDLNETLPCIAFQSTPNIHNFQLFQKCRLILPNLVAIQYQMSRSGNVKRGSSFNEEGVRKSKQRKVLHESSINIQPRTKNMISWIHKDDDEGGSEFGENAYVKANVTDKVWIEYHEGYSNAVRRLISWNQLWGSN</sequence>
<dbReference type="GO" id="GO:0006260">
    <property type="term" value="P:DNA replication"/>
    <property type="evidence" value="ECO:0007669"/>
    <property type="project" value="UniProtKB-KW"/>
</dbReference>
<feature type="domain" description="AAA+ ATPase" evidence="4">
    <location>
        <begin position="160"/>
        <end position="322"/>
    </location>
</feature>
<evidence type="ECO:0000256" key="2">
    <source>
        <dbReference type="ARBA" id="ARBA00022741"/>
    </source>
</evidence>
<dbReference type="InterPro" id="IPR003959">
    <property type="entry name" value="ATPase_AAA_core"/>
</dbReference>
<dbReference type="PANTHER" id="PTHR23389">
    <property type="entry name" value="CHROMOSOME TRANSMISSION FIDELITY FACTOR 18"/>
    <property type="match status" value="1"/>
</dbReference>
<dbReference type="Gene3D" id="1.10.8.60">
    <property type="match status" value="1"/>
</dbReference>
<name>A0A1E4TGU0_9ASCO</name>
<organism evidence="5 6">
    <name type="scientific">Tortispora caseinolytica NRRL Y-17796</name>
    <dbReference type="NCBI Taxonomy" id="767744"/>
    <lineage>
        <taxon>Eukaryota</taxon>
        <taxon>Fungi</taxon>
        <taxon>Dikarya</taxon>
        <taxon>Ascomycota</taxon>
        <taxon>Saccharomycotina</taxon>
        <taxon>Trigonopsidomycetes</taxon>
        <taxon>Trigonopsidales</taxon>
        <taxon>Trigonopsidaceae</taxon>
        <taxon>Tortispora</taxon>
    </lineage>
</organism>